<dbReference type="Gene3D" id="3.30.40.10">
    <property type="entry name" value="Zinc/RING finger domain, C3HC4 (zinc finger)"/>
    <property type="match status" value="1"/>
</dbReference>
<evidence type="ECO:0000256" key="2">
    <source>
        <dbReference type="ARBA" id="ARBA00022771"/>
    </source>
</evidence>
<feature type="coiled-coil region" evidence="4">
    <location>
        <begin position="110"/>
        <end position="140"/>
    </location>
</feature>
<dbReference type="AlphaFoldDB" id="A0A2P6VP35"/>
<accession>A0A2P6VP35</accession>
<keyword evidence="2" id="KW-0863">Zinc-finger</keyword>
<protein>
    <submittedName>
        <fullName evidence="7">Ring finger membrane</fullName>
    </submittedName>
</protein>
<gene>
    <name evidence="7" type="ORF">C2E20_1265</name>
</gene>
<keyword evidence="1" id="KW-0479">Metal-binding</keyword>
<evidence type="ECO:0000256" key="1">
    <source>
        <dbReference type="ARBA" id="ARBA00022723"/>
    </source>
</evidence>
<evidence type="ECO:0000313" key="8">
    <source>
        <dbReference type="Proteomes" id="UP000239649"/>
    </source>
</evidence>
<organism evidence="7 8">
    <name type="scientific">Micractinium conductrix</name>
    <dbReference type="NCBI Taxonomy" id="554055"/>
    <lineage>
        <taxon>Eukaryota</taxon>
        <taxon>Viridiplantae</taxon>
        <taxon>Chlorophyta</taxon>
        <taxon>core chlorophytes</taxon>
        <taxon>Trebouxiophyceae</taxon>
        <taxon>Chlorellales</taxon>
        <taxon>Chlorellaceae</taxon>
        <taxon>Chlorella clade</taxon>
        <taxon>Micractinium</taxon>
    </lineage>
</organism>
<evidence type="ECO:0000313" key="7">
    <source>
        <dbReference type="EMBL" id="PSC75862.1"/>
    </source>
</evidence>
<dbReference type="PROSITE" id="PS51292">
    <property type="entry name" value="ZF_RING_CH"/>
    <property type="match status" value="1"/>
</dbReference>
<keyword evidence="3" id="KW-0862">Zinc</keyword>
<dbReference type="GO" id="GO:0008270">
    <property type="term" value="F:zinc ion binding"/>
    <property type="evidence" value="ECO:0007669"/>
    <property type="project" value="UniProtKB-KW"/>
</dbReference>
<keyword evidence="4" id="KW-0175">Coiled coil</keyword>
<sequence>MGEPSFSLPPSLAGSRVPSESGEAPTCRICWNQEDSQPGGRIHCPCCCTTGVHDRCLLQWLLSGRENQESCELCTAVWEGDLTVAIRDLLAAAAALKSAQPDTAELVAAVAALQQREASLQRLLQEAEEAEAARQRDFERMRRVAAADREVMLGQLEQAKQWRRSNLRWLPPVAIAVAGAFLAGLSLGEQRVATHARPPSPQ</sequence>
<evidence type="ECO:0000259" key="6">
    <source>
        <dbReference type="PROSITE" id="PS51292"/>
    </source>
</evidence>
<name>A0A2P6VP35_9CHLO</name>
<comment type="caution">
    <text evidence="7">The sequence shown here is derived from an EMBL/GenBank/DDBJ whole genome shotgun (WGS) entry which is preliminary data.</text>
</comment>
<dbReference type="EMBL" id="LHPF02000002">
    <property type="protein sequence ID" value="PSC75862.1"/>
    <property type="molecule type" value="Genomic_DNA"/>
</dbReference>
<evidence type="ECO:0000256" key="3">
    <source>
        <dbReference type="ARBA" id="ARBA00022833"/>
    </source>
</evidence>
<reference evidence="7 8" key="1">
    <citation type="journal article" date="2018" name="Plant J.">
        <title>Genome sequences of Chlorella sorokiniana UTEX 1602 and Micractinium conductrix SAG 241.80: implications to maltose excretion by a green alga.</title>
        <authorList>
            <person name="Arriola M.B."/>
            <person name="Velmurugan N."/>
            <person name="Zhang Y."/>
            <person name="Plunkett M.H."/>
            <person name="Hondzo H."/>
            <person name="Barney B.M."/>
        </authorList>
    </citation>
    <scope>NUCLEOTIDE SEQUENCE [LARGE SCALE GENOMIC DNA]</scope>
    <source>
        <strain evidence="7 8">SAG 241.80</strain>
    </source>
</reference>
<evidence type="ECO:0000256" key="5">
    <source>
        <dbReference type="SAM" id="MobiDB-lite"/>
    </source>
</evidence>
<feature type="domain" description="RING-CH-type" evidence="6">
    <location>
        <begin position="19"/>
        <end position="81"/>
    </location>
</feature>
<dbReference type="OrthoDB" id="513713at2759"/>
<dbReference type="Proteomes" id="UP000239649">
    <property type="component" value="Unassembled WGS sequence"/>
</dbReference>
<dbReference type="InterPro" id="IPR011016">
    <property type="entry name" value="Znf_RING-CH"/>
</dbReference>
<evidence type="ECO:0000256" key="4">
    <source>
        <dbReference type="SAM" id="Coils"/>
    </source>
</evidence>
<dbReference type="SUPFAM" id="SSF57850">
    <property type="entry name" value="RING/U-box"/>
    <property type="match status" value="1"/>
</dbReference>
<feature type="region of interest" description="Disordered" evidence="5">
    <location>
        <begin position="1"/>
        <end position="23"/>
    </location>
</feature>
<keyword evidence="8" id="KW-1185">Reference proteome</keyword>
<dbReference type="Pfam" id="PF12906">
    <property type="entry name" value="RINGv"/>
    <property type="match status" value="1"/>
</dbReference>
<dbReference type="InterPro" id="IPR013083">
    <property type="entry name" value="Znf_RING/FYVE/PHD"/>
</dbReference>
<proteinExistence type="predicted"/>